<reference evidence="2" key="1">
    <citation type="journal article" date="2023" name="Mar. Drugs">
        <title>Gemmata algarum, a Novel Planctomycete Isolated from an Algal Mat, Displays Antimicrobial Activity.</title>
        <authorList>
            <person name="Kumar G."/>
            <person name="Kallscheuer N."/>
            <person name="Kashif M."/>
            <person name="Ahamad S."/>
            <person name="Jagadeeshwari U."/>
            <person name="Pannikurungottu S."/>
            <person name="Haufschild T."/>
            <person name="Kabuu M."/>
            <person name="Sasikala C."/>
            <person name="Jogler C."/>
            <person name="Ramana C."/>
        </authorList>
    </citation>
    <scope>NUCLEOTIDE SEQUENCE [LARGE SCALE GENOMIC DNA]</scope>
    <source>
        <strain evidence="2">JC673</strain>
    </source>
</reference>
<dbReference type="Proteomes" id="UP001272242">
    <property type="component" value="Unassembled WGS sequence"/>
</dbReference>
<sequence length="195" mass="22159">MTDPTEPTAPDPFDLERLRLAPEDDAALGVRELLVSLPYKKPSKEVFFRVRPGPEYRCTGGLIELKEDDTESYWVAPDLWPVVADEPTFGRRRVVLAVTRQGAPFLWGLRLPGADGKVPPWVEVPLEAAAAAERRWTKLYWDQGQKRHRVKVSDHITDEPVWPEPPLAELLRLAFKDRVIGTADHPVLRRLRGEA</sequence>
<accession>A0ABU5ETH4</accession>
<keyword evidence="2" id="KW-1185">Reference proteome</keyword>
<dbReference type="RefSeq" id="WP_320685519.1">
    <property type="nucleotide sequence ID" value="NZ_JAXBLV010000044.1"/>
</dbReference>
<organism evidence="1 2">
    <name type="scientific">Gemmata algarum</name>
    <dbReference type="NCBI Taxonomy" id="2975278"/>
    <lineage>
        <taxon>Bacteria</taxon>
        <taxon>Pseudomonadati</taxon>
        <taxon>Planctomycetota</taxon>
        <taxon>Planctomycetia</taxon>
        <taxon>Gemmatales</taxon>
        <taxon>Gemmataceae</taxon>
        <taxon>Gemmata</taxon>
    </lineage>
</organism>
<evidence type="ECO:0000313" key="1">
    <source>
        <dbReference type="EMBL" id="MDY3558622.1"/>
    </source>
</evidence>
<protein>
    <submittedName>
        <fullName evidence="1">Uncharacterized protein</fullName>
    </submittedName>
</protein>
<comment type="caution">
    <text evidence="1">The sequence shown here is derived from an EMBL/GenBank/DDBJ whole genome shotgun (WGS) entry which is preliminary data.</text>
</comment>
<name>A0ABU5ETH4_9BACT</name>
<dbReference type="EMBL" id="JAXBLV010000044">
    <property type="protein sequence ID" value="MDY3558622.1"/>
    <property type="molecule type" value="Genomic_DNA"/>
</dbReference>
<proteinExistence type="predicted"/>
<gene>
    <name evidence="1" type="ORF">R5W23_005762</name>
</gene>
<evidence type="ECO:0000313" key="2">
    <source>
        <dbReference type="Proteomes" id="UP001272242"/>
    </source>
</evidence>